<evidence type="ECO:0000313" key="3">
    <source>
        <dbReference type="Proteomes" id="UP000244081"/>
    </source>
</evidence>
<keyword evidence="1" id="KW-0732">Signal</keyword>
<organism evidence="2 3">
    <name type="scientific">Breoghania corrubedonensis</name>
    <dbReference type="NCBI Taxonomy" id="665038"/>
    <lineage>
        <taxon>Bacteria</taxon>
        <taxon>Pseudomonadati</taxon>
        <taxon>Pseudomonadota</taxon>
        <taxon>Alphaproteobacteria</taxon>
        <taxon>Hyphomicrobiales</taxon>
        <taxon>Stappiaceae</taxon>
        <taxon>Breoghania</taxon>
    </lineage>
</organism>
<feature type="chain" id="PRO_5015412691" evidence="1">
    <location>
        <begin position="26"/>
        <end position="176"/>
    </location>
</feature>
<evidence type="ECO:0000313" key="2">
    <source>
        <dbReference type="EMBL" id="PTW62956.1"/>
    </source>
</evidence>
<evidence type="ECO:0000256" key="1">
    <source>
        <dbReference type="SAM" id="SignalP"/>
    </source>
</evidence>
<accession>A0A2T5VGV3</accession>
<dbReference type="AlphaFoldDB" id="A0A2T5VGV3"/>
<dbReference type="RefSeq" id="WP_107988448.1">
    <property type="nucleotide sequence ID" value="NZ_QAYG01000001.1"/>
</dbReference>
<protein>
    <submittedName>
        <fullName evidence="2">Uncharacterized protein</fullName>
    </submittedName>
</protein>
<feature type="signal peptide" evidence="1">
    <location>
        <begin position="1"/>
        <end position="25"/>
    </location>
</feature>
<keyword evidence="3" id="KW-1185">Reference proteome</keyword>
<sequence>MLRMVLAVTLSLLAPSAAISGSAHTPEYVANIFWEFRKLVPDADAAEAYFVGNGFKIVSKSEAKDERYLEYADPSKTLFVILEQHLFPPIANNLYMSVSTYKTDREFVAQAVALLGKKLNRSDADTLNFPGDNNGWEDVGWVMADEDLPTVFISVAYNAEHRLTKIWSHQLRAGDE</sequence>
<reference evidence="2 3" key="1">
    <citation type="submission" date="2018-04" db="EMBL/GenBank/DDBJ databases">
        <title>Genomic Encyclopedia of Archaeal and Bacterial Type Strains, Phase II (KMG-II): from individual species to whole genera.</title>
        <authorList>
            <person name="Goeker M."/>
        </authorList>
    </citation>
    <scope>NUCLEOTIDE SEQUENCE [LARGE SCALE GENOMIC DNA]</scope>
    <source>
        <strain evidence="2 3">DSM 23382</strain>
    </source>
</reference>
<name>A0A2T5VGV3_9HYPH</name>
<comment type="caution">
    <text evidence="2">The sequence shown here is derived from an EMBL/GenBank/DDBJ whole genome shotgun (WGS) entry which is preliminary data.</text>
</comment>
<dbReference type="EMBL" id="QAYG01000001">
    <property type="protein sequence ID" value="PTW62956.1"/>
    <property type="molecule type" value="Genomic_DNA"/>
</dbReference>
<gene>
    <name evidence="2" type="ORF">C8N35_1011005</name>
</gene>
<proteinExistence type="predicted"/>
<dbReference type="Proteomes" id="UP000244081">
    <property type="component" value="Unassembled WGS sequence"/>
</dbReference>